<dbReference type="STRING" id="396014.BF93_18480"/>
<dbReference type="GO" id="GO:0009254">
    <property type="term" value="P:peptidoglycan turnover"/>
    <property type="evidence" value="ECO:0007669"/>
    <property type="project" value="TreeGrafter"/>
</dbReference>
<dbReference type="GO" id="GO:0016835">
    <property type="term" value="F:carbon-oxygen lyase activity"/>
    <property type="evidence" value="ECO:0007669"/>
    <property type="project" value="InterPro"/>
</dbReference>
<dbReference type="Pfam" id="PF22645">
    <property type="entry name" value="GKRP_SIS_N"/>
    <property type="match status" value="1"/>
</dbReference>
<dbReference type="PANTHER" id="PTHR10088:SF4">
    <property type="entry name" value="GLUCOKINASE REGULATORY PROTEIN"/>
    <property type="match status" value="1"/>
</dbReference>
<dbReference type="NCBIfam" id="NF003915">
    <property type="entry name" value="PRK05441.1"/>
    <property type="match status" value="1"/>
</dbReference>
<dbReference type="EMBL" id="JDYK01000009">
    <property type="protein sequence ID" value="EWS81155.1"/>
    <property type="molecule type" value="Genomic_DNA"/>
</dbReference>
<accession>Z9JS02</accession>
<dbReference type="NCBIfam" id="NF009222">
    <property type="entry name" value="PRK12570.1"/>
    <property type="match status" value="1"/>
</dbReference>
<dbReference type="GO" id="GO:0016803">
    <property type="term" value="F:ether hydrolase activity"/>
    <property type="evidence" value="ECO:0007669"/>
    <property type="project" value="TreeGrafter"/>
</dbReference>
<dbReference type="PROSITE" id="PS01272">
    <property type="entry name" value="GCKR"/>
    <property type="match status" value="1"/>
</dbReference>
<dbReference type="Gene3D" id="1.10.8.1080">
    <property type="match status" value="1"/>
</dbReference>
<dbReference type="AlphaFoldDB" id="Z9JS02"/>
<dbReference type="CDD" id="cd05007">
    <property type="entry name" value="SIS_Etherase"/>
    <property type="match status" value="1"/>
</dbReference>
<feature type="domain" description="SIS" evidence="3">
    <location>
        <begin position="74"/>
        <end position="236"/>
    </location>
</feature>
<dbReference type="eggNOG" id="COG2103">
    <property type="taxonomic scope" value="Bacteria"/>
</dbReference>
<evidence type="ECO:0000256" key="1">
    <source>
        <dbReference type="ARBA" id="ARBA00023239"/>
    </source>
</evidence>
<dbReference type="GO" id="GO:0097367">
    <property type="term" value="F:carbohydrate derivative binding"/>
    <property type="evidence" value="ECO:0007669"/>
    <property type="project" value="InterPro"/>
</dbReference>
<dbReference type="Proteomes" id="UP000023067">
    <property type="component" value="Unassembled WGS sequence"/>
</dbReference>
<evidence type="ECO:0000256" key="2">
    <source>
        <dbReference type="ARBA" id="ARBA00023277"/>
    </source>
</evidence>
<evidence type="ECO:0000313" key="5">
    <source>
        <dbReference type="Proteomes" id="UP000023067"/>
    </source>
</evidence>
<evidence type="ECO:0000313" key="4">
    <source>
        <dbReference type="EMBL" id="EWS81155.1"/>
    </source>
</evidence>
<dbReference type="Gene3D" id="3.40.50.10490">
    <property type="entry name" value="Glucose-6-phosphate isomerase like protein, domain 1"/>
    <property type="match status" value="1"/>
</dbReference>
<dbReference type="InterPro" id="IPR001347">
    <property type="entry name" value="SIS_dom"/>
</dbReference>
<proteinExistence type="predicted"/>
<keyword evidence="1" id="KW-0456">Lyase</keyword>
<name>Z9JS02_9MICO</name>
<reference evidence="4 5" key="1">
    <citation type="submission" date="2014-02" db="EMBL/GenBank/DDBJ databases">
        <title>Genome sequence of Brachybacterium phenoliresistens strain W13A50.</title>
        <authorList>
            <person name="Wang X."/>
        </authorList>
    </citation>
    <scope>NUCLEOTIDE SEQUENCE [LARGE SCALE GENOMIC DNA]</scope>
    <source>
        <strain evidence="4 5">W13A50</strain>
    </source>
</reference>
<sequence>MTSSDADPRPVTPQDAWEALLTLDSPTEQRHPGTADLDTLGAEGLVRTILGADAAVVTAVQALAQPLAGLVEACVGTIAAGGTVHSVGAGTSGRLAVLDAAELGPTFNAGSDLFRAHLAGGDAAMLVAVEGAEDSAEAGAQVVAEQVRDGDLVIGVAASGRTPYVRGALEAARSRGLVTALISANPAAPLASLADHALLADVGPEVVTGSTRMKAGTAQKLLLNALSTATMVRLGKTYSNLMIDVRPSNEKLVARTVRMLVQASGAQPERAHRVLEEAGGSVRIALVALLADAEVPAARSAAERFLPDPARSGDPAGIRAAVEALRRHG</sequence>
<gene>
    <name evidence="4" type="ORF">BF93_18480</name>
</gene>
<protein>
    <submittedName>
        <fullName evidence="4">N-acetylmuramic acid-6-phosphate etherase</fullName>
    </submittedName>
</protein>
<dbReference type="InterPro" id="IPR005486">
    <property type="entry name" value="Glucokinase_regulatory_CS"/>
</dbReference>
<keyword evidence="5" id="KW-1185">Reference proteome</keyword>
<dbReference type="PATRIC" id="fig|396014.3.peg.2030"/>
<dbReference type="OrthoDB" id="9813395at2"/>
<dbReference type="SUPFAM" id="SSF53697">
    <property type="entry name" value="SIS domain"/>
    <property type="match status" value="1"/>
</dbReference>
<dbReference type="RefSeq" id="WP_038372400.1">
    <property type="nucleotide sequence ID" value="NZ_BAAAOW010000002.1"/>
</dbReference>
<comment type="caution">
    <text evidence="4">The sequence shown here is derived from an EMBL/GenBank/DDBJ whole genome shotgun (WGS) entry which is preliminary data.</text>
</comment>
<keyword evidence="2" id="KW-0119">Carbohydrate metabolism</keyword>
<dbReference type="InterPro" id="IPR040190">
    <property type="entry name" value="MURQ/GCKR"/>
</dbReference>
<dbReference type="InterPro" id="IPR046348">
    <property type="entry name" value="SIS_dom_sf"/>
</dbReference>
<organism evidence="4 5">
    <name type="scientific">Brachybacterium phenoliresistens</name>
    <dbReference type="NCBI Taxonomy" id="396014"/>
    <lineage>
        <taxon>Bacteria</taxon>
        <taxon>Bacillati</taxon>
        <taxon>Actinomycetota</taxon>
        <taxon>Actinomycetes</taxon>
        <taxon>Micrococcales</taxon>
        <taxon>Dermabacteraceae</taxon>
        <taxon>Brachybacterium</taxon>
    </lineage>
</organism>
<dbReference type="HOGENOM" id="CLU_049049_1_1_11"/>
<dbReference type="GO" id="GO:0046348">
    <property type="term" value="P:amino sugar catabolic process"/>
    <property type="evidence" value="ECO:0007669"/>
    <property type="project" value="InterPro"/>
</dbReference>
<dbReference type="InterPro" id="IPR005488">
    <property type="entry name" value="Etherase_MurQ"/>
</dbReference>
<dbReference type="PANTHER" id="PTHR10088">
    <property type="entry name" value="GLUCOKINASE REGULATORY PROTEIN"/>
    <property type="match status" value="1"/>
</dbReference>
<evidence type="ECO:0000259" key="3">
    <source>
        <dbReference type="PROSITE" id="PS51464"/>
    </source>
</evidence>
<dbReference type="PROSITE" id="PS51464">
    <property type="entry name" value="SIS"/>
    <property type="match status" value="1"/>
</dbReference>